<reference evidence="2 3" key="1">
    <citation type="submission" date="2023-01" db="EMBL/GenBank/DDBJ databases">
        <title>Analysis of 21 Apiospora genomes using comparative genomics revels a genus with tremendous synthesis potential of carbohydrate active enzymes and secondary metabolites.</title>
        <authorList>
            <person name="Sorensen T."/>
        </authorList>
    </citation>
    <scope>NUCLEOTIDE SEQUENCE [LARGE SCALE GENOMIC DNA]</scope>
    <source>
        <strain evidence="2 3">CBS 33761</strain>
    </source>
</reference>
<evidence type="ECO:0000256" key="1">
    <source>
        <dbReference type="SAM" id="SignalP"/>
    </source>
</evidence>
<dbReference type="Proteomes" id="UP001444661">
    <property type="component" value="Unassembled WGS sequence"/>
</dbReference>
<dbReference type="EMBL" id="JAQQWK010000001">
    <property type="protein sequence ID" value="KAK8055280.1"/>
    <property type="molecule type" value="Genomic_DNA"/>
</dbReference>
<evidence type="ECO:0000313" key="3">
    <source>
        <dbReference type="Proteomes" id="UP001444661"/>
    </source>
</evidence>
<evidence type="ECO:0000313" key="2">
    <source>
        <dbReference type="EMBL" id="KAK8055280.1"/>
    </source>
</evidence>
<organism evidence="2 3">
    <name type="scientific">Apiospora rasikravindrae</name>
    <dbReference type="NCBI Taxonomy" id="990691"/>
    <lineage>
        <taxon>Eukaryota</taxon>
        <taxon>Fungi</taxon>
        <taxon>Dikarya</taxon>
        <taxon>Ascomycota</taxon>
        <taxon>Pezizomycotina</taxon>
        <taxon>Sordariomycetes</taxon>
        <taxon>Xylariomycetidae</taxon>
        <taxon>Amphisphaeriales</taxon>
        <taxon>Apiosporaceae</taxon>
        <taxon>Apiospora</taxon>
    </lineage>
</organism>
<protein>
    <recommendedName>
        <fullName evidence="4">Secreted protein</fullName>
    </recommendedName>
</protein>
<keyword evidence="3" id="KW-1185">Reference proteome</keyword>
<proteinExistence type="predicted"/>
<feature type="signal peptide" evidence="1">
    <location>
        <begin position="1"/>
        <end position="21"/>
    </location>
</feature>
<keyword evidence="1" id="KW-0732">Signal</keyword>
<feature type="chain" id="PRO_5046892395" description="Secreted protein" evidence="1">
    <location>
        <begin position="22"/>
        <end position="222"/>
    </location>
</feature>
<name>A0ABR1UB22_9PEZI</name>
<accession>A0ABR1UB22</accession>
<sequence length="222" mass="23372">MQTILHLAAVLIGFCVTIASSMPVADAVIPGVVPPNNLTKINDNDVVVPVIAPSNLTKVHVNNVVLPVTAPSNLTKVHIIDAVIPVVAPNNLTKINDDGGDAGAYTCFGILDAYSGDCANLAAGLAQQNTDYVRTKAHQCVGYNYGNCVAKFCSNNDKNLKIPSSEFADHVSFLTGCSKNAHNGVMAPCSDDSFQGSCAWWQIWLQSNTDLVTQGGGGKRSD</sequence>
<comment type="caution">
    <text evidence="2">The sequence shown here is derived from an EMBL/GenBank/DDBJ whole genome shotgun (WGS) entry which is preliminary data.</text>
</comment>
<evidence type="ECO:0008006" key="4">
    <source>
        <dbReference type="Google" id="ProtNLM"/>
    </source>
</evidence>
<gene>
    <name evidence="2" type="ORF">PG993_000507</name>
</gene>